<gene>
    <name evidence="5" type="ORF">FIBSPDRAFT_924244</name>
</gene>
<dbReference type="PANTHER" id="PTHR45848">
    <property type="entry name" value="DUAL SPECIFICITY PROTEIN PHOSPHATASE 12 FAMILY MEMBER"/>
    <property type="match status" value="1"/>
</dbReference>
<accession>A0A166WIX6</accession>
<evidence type="ECO:0000256" key="4">
    <source>
        <dbReference type="ARBA" id="ARBA00022912"/>
    </source>
</evidence>
<evidence type="ECO:0000313" key="5">
    <source>
        <dbReference type="EMBL" id="KZP33803.1"/>
    </source>
</evidence>
<dbReference type="STRING" id="436010.A0A166WIX6"/>
<reference evidence="5 6" key="1">
    <citation type="journal article" date="2016" name="Mol. Biol. Evol.">
        <title>Comparative Genomics of Early-Diverging Mushroom-Forming Fungi Provides Insights into the Origins of Lignocellulose Decay Capabilities.</title>
        <authorList>
            <person name="Nagy L.G."/>
            <person name="Riley R."/>
            <person name="Tritt A."/>
            <person name="Adam C."/>
            <person name="Daum C."/>
            <person name="Floudas D."/>
            <person name="Sun H."/>
            <person name="Yadav J.S."/>
            <person name="Pangilinan J."/>
            <person name="Larsson K.H."/>
            <person name="Matsuura K."/>
            <person name="Barry K."/>
            <person name="Labutti K."/>
            <person name="Kuo R."/>
            <person name="Ohm R.A."/>
            <person name="Bhattacharya S.S."/>
            <person name="Shirouzu T."/>
            <person name="Yoshinaga Y."/>
            <person name="Martin F.M."/>
            <person name="Grigoriev I.V."/>
            <person name="Hibbett D.S."/>
        </authorList>
    </citation>
    <scope>NUCLEOTIDE SEQUENCE [LARGE SCALE GENOMIC DNA]</scope>
    <source>
        <strain evidence="5 6">CBS 109695</strain>
    </source>
</reference>
<comment type="similarity">
    <text evidence="1">Belongs to the protein-tyrosine phosphatase family. Non-receptor class dual specificity subfamily.</text>
</comment>
<dbReference type="PANTHER" id="PTHR45848:SF4">
    <property type="entry name" value="DUAL SPECIFICITY PROTEIN PHOSPHATASE 12"/>
    <property type="match status" value="1"/>
</dbReference>
<dbReference type="EC" id="3.1.3.48" evidence="2"/>
<organism evidence="5 6">
    <name type="scientific">Athelia psychrophila</name>
    <dbReference type="NCBI Taxonomy" id="1759441"/>
    <lineage>
        <taxon>Eukaryota</taxon>
        <taxon>Fungi</taxon>
        <taxon>Dikarya</taxon>
        <taxon>Basidiomycota</taxon>
        <taxon>Agaricomycotina</taxon>
        <taxon>Agaricomycetes</taxon>
        <taxon>Agaricomycetidae</taxon>
        <taxon>Atheliales</taxon>
        <taxon>Atheliaceae</taxon>
        <taxon>Athelia</taxon>
    </lineage>
</organism>
<keyword evidence="4" id="KW-0904">Protein phosphatase</keyword>
<keyword evidence="3" id="KW-0378">Hydrolase</keyword>
<evidence type="ECO:0000256" key="1">
    <source>
        <dbReference type="ARBA" id="ARBA00008601"/>
    </source>
</evidence>
<proteinExistence type="inferred from homology"/>
<dbReference type="GO" id="GO:0004725">
    <property type="term" value="F:protein tyrosine phosphatase activity"/>
    <property type="evidence" value="ECO:0007669"/>
    <property type="project" value="UniProtKB-EC"/>
</dbReference>
<dbReference type="EMBL" id="KV417481">
    <property type="protein sequence ID" value="KZP33803.1"/>
    <property type="molecule type" value="Genomic_DNA"/>
</dbReference>
<dbReference type="OrthoDB" id="2017893at2759"/>
<sequence>MLAVQKPVDQATADTDETKVNSVGLVLPRPAPPVTRLSNEAQVGSRKRLSCKMCRQELATSDNTLDHGQFGPSAREFGRPEPAPFAGLAVLRSEKVAESEQHVSSPSLQSPLANPECSGYFVQPMRWMDPFLKGGPTSGRIRCPNTKCGAKLGCYDWAGLCCGCHVGGKWVTPGFCINRSKVDEILR</sequence>
<dbReference type="GO" id="GO:0005634">
    <property type="term" value="C:nucleus"/>
    <property type="evidence" value="ECO:0007669"/>
    <property type="project" value="TreeGrafter"/>
</dbReference>
<dbReference type="GO" id="GO:0008138">
    <property type="term" value="F:protein tyrosine/serine/threonine phosphatase activity"/>
    <property type="evidence" value="ECO:0007669"/>
    <property type="project" value="TreeGrafter"/>
</dbReference>
<name>A0A166WIX6_9AGAM</name>
<evidence type="ECO:0000256" key="2">
    <source>
        <dbReference type="ARBA" id="ARBA00013064"/>
    </source>
</evidence>
<dbReference type="AlphaFoldDB" id="A0A166WIX6"/>
<evidence type="ECO:0000256" key="3">
    <source>
        <dbReference type="ARBA" id="ARBA00022801"/>
    </source>
</evidence>
<keyword evidence="6" id="KW-1185">Reference proteome</keyword>
<evidence type="ECO:0000313" key="6">
    <source>
        <dbReference type="Proteomes" id="UP000076532"/>
    </source>
</evidence>
<protein>
    <recommendedName>
        <fullName evidence="2">protein-tyrosine-phosphatase</fullName>
        <ecNumber evidence="2">3.1.3.48</ecNumber>
    </recommendedName>
</protein>
<dbReference type="Proteomes" id="UP000076532">
    <property type="component" value="Unassembled WGS sequence"/>
</dbReference>